<proteinExistence type="predicted"/>
<dbReference type="EMBL" id="LAZR01003057">
    <property type="protein sequence ID" value="KKN22488.1"/>
    <property type="molecule type" value="Genomic_DNA"/>
</dbReference>
<reference evidence="3" key="1">
    <citation type="journal article" date="2015" name="Nature">
        <title>Complex archaea that bridge the gap between prokaryotes and eukaryotes.</title>
        <authorList>
            <person name="Spang A."/>
            <person name="Saw J.H."/>
            <person name="Jorgensen S.L."/>
            <person name="Zaremba-Niedzwiedzka K."/>
            <person name="Martijn J."/>
            <person name="Lind A.E."/>
            <person name="van Eijk R."/>
            <person name="Schleper C."/>
            <person name="Guy L."/>
            <person name="Ettema T.J."/>
        </authorList>
    </citation>
    <scope>NUCLEOTIDE SEQUENCE</scope>
</reference>
<gene>
    <name evidence="3" type="ORF">LCGC14_0914710</name>
</gene>
<evidence type="ECO:0000313" key="3">
    <source>
        <dbReference type="EMBL" id="KKN22488.1"/>
    </source>
</evidence>
<comment type="caution">
    <text evidence="3">The sequence shown here is derived from an EMBL/GenBank/DDBJ whole genome shotgun (WGS) entry which is preliminary data.</text>
</comment>
<organism evidence="3">
    <name type="scientific">marine sediment metagenome</name>
    <dbReference type="NCBI Taxonomy" id="412755"/>
    <lineage>
        <taxon>unclassified sequences</taxon>
        <taxon>metagenomes</taxon>
        <taxon>ecological metagenomes</taxon>
    </lineage>
</organism>
<name>A0A0F9RZA6_9ZZZZ</name>
<keyword evidence="1" id="KW-0472">Membrane</keyword>
<feature type="transmembrane region" description="Helical" evidence="1">
    <location>
        <begin position="106"/>
        <end position="125"/>
    </location>
</feature>
<evidence type="ECO:0000256" key="1">
    <source>
        <dbReference type="SAM" id="Phobius"/>
    </source>
</evidence>
<feature type="domain" description="DUF5671" evidence="2">
    <location>
        <begin position="65"/>
        <end position="195"/>
    </location>
</feature>
<keyword evidence="1" id="KW-0812">Transmembrane</keyword>
<protein>
    <recommendedName>
        <fullName evidence="2">DUF5671 domain-containing protein</fullName>
    </recommendedName>
</protein>
<keyword evidence="1" id="KW-1133">Transmembrane helix</keyword>
<dbReference type="InterPro" id="IPR043728">
    <property type="entry name" value="DUF5671"/>
</dbReference>
<feature type="transmembrane region" description="Helical" evidence="1">
    <location>
        <begin position="145"/>
        <end position="170"/>
    </location>
</feature>
<feature type="transmembrane region" description="Helical" evidence="1">
    <location>
        <begin position="176"/>
        <end position="196"/>
    </location>
</feature>
<accession>A0A0F9RZA6</accession>
<evidence type="ECO:0000259" key="2">
    <source>
        <dbReference type="Pfam" id="PF18920"/>
    </source>
</evidence>
<feature type="transmembrane region" description="Helical" evidence="1">
    <location>
        <begin position="66"/>
        <end position="91"/>
    </location>
</feature>
<sequence length="206" mass="22660">MANRDDLSLFVREALIAGKSRAEITTALLHAGWSPPEVGDALDGWDETPFSPPVPKPRAAVSARDFFVYALTFAVLILGAFNLVIVLQALIDLGFAEQDHAADREIRWGVAVLLTTVPLYLWLTLRERRKLARNPALRRSAIRKWMIHIGLLLAALTLLGDLIATIYALLTGDLTAQFLLKAGAVVVIAGGIFLYYRSVGQQADRR</sequence>
<dbReference type="AlphaFoldDB" id="A0A0F9RZA6"/>
<dbReference type="Pfam" id="PF18920">
    <property type="entry name" value="DUF5671"/>
    <property type="match status" value="1"/>
</dbReference>